<keyword evidence="5" id="KW-1185">Reference proteome</keyword>
<comment type="caution">
    <text evidence="4">The sequence shown here is derived from an EMBL/GenBank/DDBJ whole genome shotgun (WGS) entry which is preliminary data.</text>
</comment>
<dbReference type="PANTHER" id="PTHR43308">
    <property type="entry name" value="OUTER MEMBRANE PROTEIN ALPHA-RELATED"/>
    <property type="match status" value="1"/>
</dbReference>
<dbReference type="Pfam" id="PF04966">
    <property type="entry name" value="OprB"/>
    <property type="match status" value="1"/>
</dbReference>
<evidence type="ECO:0000256" key="1">
    <source>
        <dbReference type="ARBA" id="ARBA00008769"/>
    </source>
</evidence>
<dbReference type="NCBIfam" id="NF033921">
    <property type="entry name" value="por_somb"/>
    <property type="match status" value="1"/>
</dbReference>
<dbReference type="Pfam" id="PF00395">
    <property type="entry name" value="SLH"/>
    <property type="match status" value="1"/>
</dbReference>
<feature type="signal peptide" evidence="2">
    <location>
        <begin position="1"/>
        <end position="41"/>
    </location>
</feature>
<evidence type="ECO:0000259" key="3">
    <source>
        <dbReference type="PROSITE" id="PS51272"/>
    </source>
</evidence>
<sequence length="574" mass="61569" precursor="true">MISCEVRKIILVVKLKYPKLQQSVVAAVFLGSLFNISSAYATDNQTGSVSQKTNLQNPSKVETTLQKIDRDALQSPLEEPVETAQNVTSVSQLTDVKPTDWAFTSLQSLVERYGCIAGYPDRTFRGKQALSRYEFAAGLNACLDKINEIISAGLADKVSKDDLAVLKKLQDEFAAELATLRGRVDSLDKKVAILEAQQFSTTTKLNATVIFALADTFGNSVGKTTDGTNTSFGSRARLNFDTSFTGKDRLRTRLQVANLPNLGSATTGTGTNMARLAFTQDTTNNFQIDKFFYKFPVGNSATAYIGVNALDADDILNTLNPYFESSDSGALSRFGRFDPLMFRGLSGAGAGFSYNLSKEFNIAASYLADTGDATPNNAASPTGQGGLFNGGYIASLQLVYSPSKDLRFGAIYAHSFDPGAIANIAGNTGSSFGSKPFGSNDTSADRFGGQFTWLVSKGLNISGWVGFANARQESGSGAGNTANLFNWSVNLAFPDLFADGNSGGIIFGQPPKVTSNSISANVDQSTSYLLELQYNFRLNKNITVTPGIIAVFNPNHNSANDTVWVATIKTLFTF</sequence>
<dbReference type="Proteomes" id="UP000011201">
    <property type="component" value="Unassembled WGS sequence"/>
</dbReference>
<protein>
    <submittedName>
        <fullName evidence="4">Cyanobacterial porin</fullName>
    </submittedName>
</protein>
<dbReference type="InterPro" id="IPR051465">
    <property type="entry name" value="Cell_Envelope_Struct_Comp"/>
</dbReference>
<keyword evidence="2" id="KW-0732">Signal</keyword>
<reference evidence="4 5" key="1">
    <citation type="journal article" date="2013" name="Proc. Natl. Acad. Sci. U.S.A.">
        <title>Improving the coverage of the cyanobacterial phylum using diversity-driven genome sequencing.</title>
        <authorList>
            <person name="Shih P.M."/>
            <person name="Wu D."/>
            <person name="Latifi A."/>
            <person name="Axen S.D."/>
            <person name="Fewer D.P."/>
            <person name="Talla E."/>
            <person name="Calteau A."/>
            <person name="Cai F."/>
            <person name="Tandeau de Marsac N."/>
            <person name="Rippka R."/>
            <person name="Herdman M."/>
            <person name="Sivonen K."/>
            <person name="Coursin T."/>
            <person name="Laurent T."/>
            <person name="Goodwin L."/>
            <person name="Nolan M."/>
            <person name="Davenport K.W."/>
            <person name="Han C.S."/>
            <person name="Rubin E.M."/>
            <person name="Eisen J.A."/>
            <person name="Woyke T."/>
            <person name="Gugger M."/>
            <person name="Kerfeld C.A."/>
        </authorList>
    </citation>
    <scope>NUCLEOTIDE SEQUENCE [LARGE SCALE GENOMIC DNA]</scope>
    <source>
        <strain evidence="4 5">PCC 7429</strain>
    </source>
</reference>
<dbReference type="GO" id="GO:0008643">
    <property type="term" value="P:carbohydrate transport"/>
    <property type="evidence" value="ECO:0007669"/>
    <property type="project" value="InterPro"/>
</dbReference>
<feature type="domain" description="SLH" evidence="3">
    <location>
        <begin position="89"/>
        <end position="153"/>
    </location>
</feature>
<dbReference type="AlphaFoldDB" id="L8MZA8"/>
<dbReference type="OrthoDB" id="568669at2"/>
<accession>L8MZA8</accession>
<dbReference type="PANTHER" id="PTHR43308:SF1">
    <property type="entry name" value="OUTER MEMBRANE PROTEIN ALPHA"/>
    <property type="match status" value="1"/>
</dbReference>
<organism evidence="4 5">
    <name type="scientific">Pseudanabaena biceps PCC 7429</name>
    <dbReference type="NCBI Taxonomy" id="927668"/>
    <lineage>
        <taxon>Bacteria</taxon>
        <taxon>Bacillati</taxon>
        <taxon>Cyanobacteriota</taxon>
        <taxon>Cyanophyceae</taxon>
        <taxon>Pseudanabaenales</taxon>
        <taxon>Pseudanabaenaceae</taxon>
        <taxon>Pseudanabaena</taxon>
    </lineage>
</organism>
<evidence type="ECO:0000256" key="2">
    <source>
        <dbReference type="RuleBase" id="RU363072"/>
    </source>
</evidence>
<evidence type="ECO:0000313" key="5">
    <source>
        <dbReference type="Proteomes" id="UP000011201"/>
    </source>
</evidence>
<dbReference type="InterPro" id="IPR047684">
    <property type="entry name" value="Por_som-like"/>
</dbReference>
<dbReference type="Gene3D" id="2.40.160.180">
    <property type="entry name" value="Carbohydrate-selective porin OprB"/>
    <property type="match status" value="1"/>
</dbReference>
<name>L8MZA8_9CYAN</name>
<feature type="chain" id="PRO_5007231824" evidence="2">
    <location>
        <begin position="42"/>
        <end position="574"/>
    </location>
</feature>
<proteinExistence type="inferred from homology"/>
<comment type="similarity">
    <text evidence="1 2">Belongs to the OprB family.</text>
</comment>
<dbReference type="InterPro" id="IPR007049">
    <property type="entry name" value="Carb-sel_porin_OprB"/>
</dbReference>
<dbReference type="GO" id="GO:0015288">
    <property type="term" value="F:porin activity"/>
    <property type="evidence" value="ECO:0007669"/>
    <property type="project" value="InterPro"/>
</dbReference>
<dbReference type="InterPro" id="IPR001119">
    <property type="entry name" value="SLH_dom"/>
</dbReference>
<dbReference type="EMBL" id="ALWB01000072">
    <property type="protein sequence ID" value="ELS32826.1"/>
    <property type="molecule type" value="Genomic_DNA"/>
</dbReference>
<dbReference type="PROSITE" id="PS51272">
    <property type="entry name" value="SLH"/>
    <property type="match status" value="1"/>
</dbReference>
<gene>
    <name evidence="4" type="ORF">Pse7429DRAFT_1962</name>
</gene>
<dbReference type="PATRIC" id="fig|927668.3.peg.2311"/>
<dbReference type="GO" id="GO:0016020">
    <property type="term" value="C:membrane"/>
    <property type="evidence" value="ECO:0007669"/>
    <property type="project" value="InterPro"/>
</dbReference>
<evidence type="ECO:0000313" key="4">
    <source>
        <dbReference type="EMBL" id="ELS32826.1"/>
    </source>
</evidence>
<dbReference type="InterPro" id="IPR038673">
    <property type="entry name" value="OprB_sf"/>
</dbReference>